<dbReference type="STRING" id="695939.SAMN00790413_02671"/>
<keyword evidence="1" id="KW-1133">Transmembrane helix</keyword>
<organism evidence="3 4">
    <name type="scientific">Deinococcus hopiensis KR-140</name>
    <dbReference type="NCBI Taxonomy" id="695939"/>
    <lineage>
        <taxon>Bacteria</taxon>
        <taxon>Thermotogati</taxon>
        <taxon>Deinococcota</taxon>
        <taxon>Deinococci</taxon>
        <taxon>Deinococcales</taxon>
        <taxon>Deinococcaceae</taxon>
        <taxon>Deinococcus</taxon>
    </lineage>
</organism>
<keyword evidence="1" id="KW-0812">Transmembrane</keyword>
<keyword evidence="2" id="KW-0732">Signal</keyword>
<gene>
    <name evidence="3" type="ORF">SAMN00790413_02671</name>
</gene>
<keyword evidence="1" id="KW-0472">Membrane</keyword>
<evidence type="ECO:0000256" key="1">
    <source>
        <dbReference type="SAM" id="Phobius"/>
    </source>
</evidence>
<keyword evidence="4" id="KW-1185">Reference proteome</keyword>
<dbReference type="RefSeq" id="WP_084049884.1">
    <property type="nucleotide sequence ID" value="NZ_FWWU01000009.1"/>
</dbReference>
<sequence>MNKKVKKRLLLGLALLPLLQGPALAASIPSLVLTYVDGSNKIKPTAEKEGAGTIDKFWEPPKNVLAQMLALFYCYALGSDCWSVLVRSPKFSRPDVVGTKNLT</sequence>
<reference evidence="3 4" key="1">
    <citation type="submission" date="2017-04" db="EMBL/GenBank/DDBJ databases">
        <authorList>
            <person name="Afonso C.L."/>
            <person name="Miller P.J."/>
            <person name="Scott M.A."/>
            <person name="Spackman E."/>
            <person name="Goraichik I."/>
            <person name="Dimitrov K.M."/>
            <person name="Suarez D.L."/>
            <person name="Swayne D.E."/>
        </authorList>
    </citation>
    <scope>NUCLEOTIDE SEQUENCE [LARGE SCALE GENOMIC DNA]</scope>
    <source>
        <strain evidence="3 4">KR-140</strain>
    </source>
</reference>
<feature type="transmembrane region" description="Helical" evidence="1">
    <location>
        <begin position="64"/>
        <end position="85"/>
    </location>
</feature>
<evidence type="ECO:0000313" key="3">
    <source>
        <dbReference type="EMBL" id="SMB95056.1"/>
    </source>
</evidence>
<dbReference type="Proteomes" id="UP000192582">
    <property type="component" value="Unassembled WGS sequence"/>
</dbReference>
<name>A0A1W1VP05_9DEIO</name>
<protein>
    <submittedName>
        <fullName evidence="3">Uncharacterized protein</fullName>
    </submittedName>
</protein>
<evidence type="ECO:0000256" key="2">
    <source>
        <dbReference type="SAM" id="SignalP"/>
    </source>
</evidence>
<accession>A0A1W1VP05</accession>
<feature type="signal peptide" evidence="2">
    <location>
        <begin position="1"/>
        <end position="25"/>
    </location>
</feature>
<proteinExistence type="predicted"/>
<dbReference type="EMBL" id="FWWU01000009">
    <property type="protein sequence ID" value="SMB95056.1"/>
    <property type="molecule type" value="Genomic_DNA"/>
</dbReference>
<evidence type="ECO:0000313" key="4">
    <source>
        <dbReference type="Proteomes" id="UP000192582"/>
    </source>
</evidence>
<dbReference type="AlphaFoldDB" id="A0A1W1VP05"/>
<feature type="chain" id="PRO_5012664303" evidence="2">
    <location>
        <begin position="26"/>
        <end position="103"/>
    </location>
</feature>